<dbReference type="InterPro" id="IPR006311">
    <property type="entry name" value="TAT_signal"/>
</dbReference>
<dbReference type="Gene3D" id="3.40.640.10">
    <property type="entry name" value="Type I PLP-dependent aspartate aminotransferase-like (Major domain)"/>
    <property type="match status" value="1"/>
</dbReference>
<gene>
    <name evidence="6" type="ORF">DXT99_19150</name>
</gene>
<dbReference type="PANTHER" id="PTHR43643">
    <property type="entry name" value="HISTIDINOL-PHOSPHATE AMINOTRANSFERASE 2"/>
    <property type="match status" value="1"/>
</dbReference>
<dbReference type="Proteomes" id="UP000256708">
    <property type="component" value="Unassembled WGS sequence"/>
</dbReference>
<protein>
    <submittedName>
        <fullName evidence="6">Aminotransferase class I/II-fold pyridoxal phosphate-dependent enzyme</fullName>
    </submittedName>
</protein>
<evidence type="ECO:0000256" key="4">
    <source>
        <dbReference type="ARBA" id="ARBA00022898"/>
    </source>
</evidence>
<keyword evidence="3 6" id="KW-0808">Transferase</keyword>
<dbReference type="OrthoDB" id="9813612at2"/>
<feature type="domain" description="Aminotransferase class I/classII large" evidence="5">
    <location>
        <begin position="57"/>
        <end position="380"/>
    </location>
</feature>
<evidence type="ECO:0000259" key="5">
    <source>
        <dbReference type="Pfam" id="PF00155"/>
    </source>
</evidence>
<evidence type="ECO:0000256" key="2">
    <source>
        <dbReference type="ARBA" id="ARBA00022576"/>
    </source>
</evidence>
<dbReference type="RefSeq" id="WP_115567198.1">
    <property type="nucleotide sequence ID" value="NZ_QRGR01000023.1"/>
</dbReference>
<dbReference type="AlphaFoldDB" id="A0A3D8L855"/>
<dbReference type="SUPFAM" id="SSF53383">
    <property type="entry name" value="PLP-dependent transferases"/>
    <property type="match status" value="1"/>
</dbReference>
<comment type="caution">
    <text evidence="6">The sequence shown here is derived from an EMBL/GenBank/DDBJ whole genome shotgun (WGS) entry which is preliminary data.</text>
</comment>
<reference evidence="7" key="1">
    <citation type="submission" date="2018-08" db="EMBL/GenBank/DDBJ databases">
        <authorList>
            <person name="Liu Z.-W."/>
            <person name="Du Z.-J."/>
        </authorList>
    </citation>
    <scope>NUCLEOTIDE SEQUENCE [LARGE SCALE GENOMIC DNA]</scope>
    <source>
        <strain evidence="7">H4X</strain>
    </source>
</reference>
<dbReference type="PANTHER" id="PTHR43643:SF3">
    <property type="entry name" value="HISTIDINOL-PHOSPHATE AMINOTRANSFERASE"/>
    <property type="match status" value="1"/>
</dbReference>
<dbReference type="GO" id="GO:0008483">
    <property type="term" value="F:transaminase activity"/>
    <property type="evidence" value="ECO:0007669"/>
    <property type="project" value="UniProtKB-KW"/>
</dbReference>
<organism evidence="6 7">
    <name type="scientific">Pontibacter diazotrophicus</name>
    <dbReference type="NCBI Taxonomy" id="1400979"/>
    <lineage>
        <taxon>Bacteria</taxon>
        <taxon>Pseudomonadati</taxon>
        <taxon>Bacteroidota</taxon>
        <taxon>Cytophagia</taxon>
        <taxon>Cytophagales</taxon>
        <taxon>Hymenobacteraceae</taxon>
        <taxon>Pontibacter</taxon>
    </lineage>
</organism>
<accession>A0A3D8L855</accession>
<dbReference type="EMBL" id="QRGR01000023">
    <property type="protein sequence ID" value="RDV13476.1"/>
    <property type="molecule type" value="Genomic_DNA"/>
</dbReference>
<evidence type="ECO:0000256" key="3">
    <source>
        <dbReference type="ARBA" id="ARBA00022679"/>
    </source>
</evidence>
<dbReference type="CDD" id="cd00609">
    <property type="entry name" value="AAT_like"/>
    <property type="match status" value="1"/>
</dbReference>
<dbReference type="InterPro" id="IPR004839">
    <property type="entry name" value="Aminotransferase_I/II_large"/>
</dbReference>
<dbReference type="InterPro" id="IPR050106">
    <property type="entry name" value="HistidinolP_aminotransfase"/>
</dbReference>
<keyword evidence="2 6" id="KW-0032">Aminotransferase</keyword>
<dbReference type="InterPro" id="IPR015421">
    <property type="entry name" value="PyrdxlP-dep_Trfase_major"/>
</dbReference>
<dbReference type="InterPro" id="IPR015422">
    <property type="entry name" value="PyrdxlP-dep_Trfase_small"/>
</dbReference>
<evidence type="ECO:0000313" key="6">
    <source>
        <dbReference type="EMBL" id="RDV13476.1"/>
    </source>
</evidence>
<dbReference type="GO" id="GO:0030170">
    <property type="term" value="F:pyridoxal phosphate binding"/>
    <property type="evidence" value="ECO:0007669"/>
    <property type="project" value="InterPro"/>
</dbReference>
<keyword evidence="7" id="KW-1185">Reference proteome</keyword>
<proteinExistence type="inferred from homology"/>
<evidence type="ECO:0000313" key="7">
    <source>
        <dbReference type="Proteomes" id="UP000256708"/>
    </source>
</evidence>
<sequence>MATELNRRDWIRSSALIAAGLYAVGLPNLAKAAPASLLVPPRADMHKILADLPRMQARLTSNENPFGPSDKAKKALLEAVNEGNRYARERIMSLRSAIAKEEGVSEEHVMLGAGSSDILLAAALNYASKGGAILSADPTYASLVRSAVDVGAGWEKVPLTKDYAHDLDAMEKKVNDDISLVYIVNPNNPTATITPSDKLRSFCEVVSRRKPIFIDEAYIDYVDDPKGQSMVDCVRKGQNVIIARTFSKVHGFAGLRVGYAIAQPEVIKELSKYTNGAFNVSATSASAALASLQDKEFTKYCVQKNKEAKDYTYSVLKKEGYAYLPSHTNFIMFPLKMNGKKFSEEMLKRGVGLRNWEFYDQQWCRVSLGTMEDMKLFADAFKQIS</sequence>
<dbReference type="PROSITE" id="PS51318">
    <property type="entry name" value="TAT"/>
    <property type="match status" value="1"/>
</dbReference>
<name>A0A3D8L855_9BACT</name>
<keyword evidence="4" id="KW-0663">Pyridoxal phosphate</keyword>
<dbReference type="InterPro" id="IPR015424">
    <property type="entry name" value="PyrdxlP-dep_Trfase"/>
</dbReference>
<evidence type="ECO:0000256" key="1">
    <source>
        <dbReference type="ARBA" id="ARBA00007970"/>
    </source>
</evidence>
<comment type="similarity">
    <text evidence="1">Belongs to the class-II pyridoxal-phosphate-dependent aminotransferase family. Histidinol-phosphate aminotransferase subfamily.</text>
</comment>
<dbReference type="Gene3D" id="3.90.1150.10">
    <property type="entry name" value="Aspartate Aminotransferase, domain 1"/>
    <property type="match status" value="1"/>
</dbReference>
<dbReference type="Pfam" id="PF00155">
    <property type="entry name" value="Aminotran_1_2"/>
    <property type="match status" value="1"/>
</dbReference>